<accession>B0SN16</accession>
<evidence type="ECO:0000313" key="2">
    <source>
        <dbReference type="EMBL" id="ABZ97203.1"/>
    </source>
</evidence>
<protein>
    <submittedName>
        <fullName evidence="2">Uncharacterized protein</fullName>
    </submittedName>
</protein>
<gene>
    <name evidence="2" type="ordered locus">LEPBI_I1082</name>
</gene>
<evidence type="ECO:0000313" key="3">
    <source>
        <dbReference type="Proteomes" id="UP000001847"/>
    </source>
</evidence>
<feature type="transmembrane region" description="Helical" evidence="1">
    <location>
        <begin position="46"/>
        <end position="62"/>
    </location>
</feature>
<keyword evidence="1" id="KW-0812">Transmembrane</keyword>
<name>B0SN16_LEPBP</name>
<dbReference type="KEGG" id="lbi:LEPBI_I1082"/>
<evidence type="ECO:0000256" key="1">
    <source>
        <dbReference type="SAM" id="Phobius"/>
    </source>
</evidence>
<keyword evidence="3" id="KW-1185">Reference proteome</keyword>
<organism evidence="2 3">
    <name type="scientific">Leptospira biflexa serovar Patoc (strain Patoc 1 / ATCC 23582 / Paris)</name>
    <dbReference type="NCBI Taxonomy" id="456481"/>
    <lineage>
        <taxon>Bacteria</taxon>
        <taxon>Pseudomonadati</taxon>
        <taxon>Spirochaetota</taxon>
        <taxon>Spirochaetia</taxon>
        <taxon>Leptospirales</taxon>
        <taxon>Leptospiraceae</taxon>
        <taxon>Leptospira</taxon>
    </lineage>
</organism>
<keyword evidence="1" id="KW-1133">Transmembrane helix</keyword>
<dbReference type="AlphaFoldDB" id="B0SN16"/>
<dbReference type="EMBL" id="CP000786">
    <property type="protein sequence ID" value="ABZ97203.1"/>
    <property type="molecule type" value="Genomic_DNA"/>
</dbReference>
<keyword evidence="1" id="KW-0472">Membrane</keyword>
<dbReference type="HOGENOM" id="CLU_2880396_0_0_12"/>
<dbReference type="Proteomes" id="UP000001847">
    <property type="component" value="Chromosome I"/>
</dbReference>
<proteinExistence type="predicted"/>
<sequence>MKIKNSEHKLNIRSNSPSEKFQTANLARCMYTMLMVVVFYNFQLPWIVAIGSIHLVFAIVWFL</sequence>
<reference evidence="2 3" key="1">
    <citation type="journal article" date="2008" name="PLoS ONE">
        <title>Genome sequence of the saprophyte Leptospira biflexa provides insights into the evolution of Leptospira and the pathogenesis of leptospirosis.</title>
        <authorList>
            <person name="Picardeau M."/>
            <person name="Bulach D.M."/>
            <person name="Bouchier C."/>
            <person name="Zuerner R.L."/>
            <person name="Zidane N."/>
            <person name="Wilson P.J."/>
            <person name="Creno S."/>
            <person name="Kuczek E.S."/>
            <person name="Bommezzadri S."/>
            <person name="Davis J.C."/>
            <person name="McGrath A."/>
            <person name="Johnson M.J."/>
            <person name="Boursaux-Eude C."/>
            <person name="Seemann T."/>
            <person name="Rouy Z."/>
            <person name="Coppel R.L."/>
            <person name="Rood J.I."/>
            <person name="Lajus A."/>
            <person name="Davies J.K."/>
            <person name="Medigue C."/>
            <person name="Adler B."/>
        </authorList>
    </citation>
    <scope>NUCLEOTIDE SEQUENCE [LARGE SCALE GENOMIC DNA]</scope>
    <source>
        <strain evidence="3">Patoc 1 / ATCC 23582 / Paris</strain>
    </source>
</reference>